<evidence type="ECO:0000256" key="1">
    <source>
        <dbReference type="SAM" id="Coils"/>
    </source>
</evidence>
<feature type="coiled-coil region" evidence="1">
    <location>
        <begin position="3"/>
        <end position="63"/>
    </location>
</feature>
<evidence type="ECO:0000313" key="2">
    <source>
        <dbReference type="EMBL" id="HGE66879.1"/>
    </source>
</evidence>
<gene>
    <name evidence="3" type="primary">ahaH</name>
    <name evidence="4" type="ORF">ENL48_01990</name>
    <name evidence="3" type="ORF">ENT89_04755</name>
    <name evidence="2" type="ORF">ENX77_07195</name>
</gene>
<dbReference type="AlphaFoldDB" id="A0A7C4S5V3"/>
<name>A0A7C4S5V3_9EURY</name>
<comment type="caution">
    <text evidence="3">The sequence shown here is derived from an EMBL/GenBank/DDBJ whole genome shotgun (WGS) entry which is preliminary data.</text>
</comment>
<dbReference type="EMBL" id="DRUC01000036">
    <property type="protein sequence ID" value="HHF47995.1"/>
    <property type="molecule type" value="Genomic_DNA"/>
</dbReference>
<reference evidence="3" key="1">
    <citation type="journal article" date="2020" name="mSystems">
        <title>Genome- and Community-Level Interaction Insights into Carbon Utilization and Element Cycling Functions of Hydrothermarchaeota in Hydrothermal Sediment.</title>
        <authorList>
            <person name="Zhou Z."/>
            <person name="Liu Y."/>
            <person name="Xu W."/>
            <person name="Pan J."/>
            <person name="Luo Z.H."/>
            <person name="Li M."/>
        </authorList>
    </citation>
    <scope>NUCLEOTIDE SEQUENCE [LARGE SCALE GENOMIC DNA]</scope>
    <source>
        <strain evidence="4">SpSt-10</strain>
        <strain evidence="3">SpSt-62</strain>
        <strain evidence="2">SpSt-97</strain>
    </source>
</reference>
<dbReference type="EMBL" id="DTAK01000037">
    <property type="protein sequence ID" value="HGU59471.1"/>
    <property type="molecule type" value="Genomic_DNA"/>
</dbReference>
<dbReference type="Gene3D" id="1.20.5.2950">
    <property type="match status" value="1"/>
</dbReference>
<evidence type="ECO:0000313" key="3">
    <source>
        <dbReference type="EMBL" id="HGU59471.1"/>
    </source>
</evidence>
<sequence>MEKAEILEKIKEAEQRMEEMIREAEEEKKKKILTAKEEARKLIEKAEEEAKKIKEEIISKSRADIDLEKTKIKERRTAEINSIVKKGESKINEVAEFLYNEFVRAIEHA</sequence>
<dbReference type="NCBIfam" id="TIGR02926">
    <property type="entry name" value="AhaH"/>
    <property type="match status" value="1"/>
</dbReference>
<evidence type="ECO:0000313" key="4">
    <source>
        <dbReference type="EMBL" id="HHF47995.1"/>
    </source>
</evidence>
<keyword evidence="1" id="KW-0175">Coiled coil</keyword>
<proteinExistence type="predicted"/>
<accession>A0A7C4S5V3</accession>
<dbReference type="InterPro" id="IPR014275">
    <property type="entry name" value="ATPase_A1A0-cplx_hsu"/>
</dbReference>
<protein>
    <submittedName>
        <fullName evidence="3">ATP synthase archaeal subunit H</fullName>
    </submittedName>
</protein>
<organism evidence="3">
    <name type="scientific">Geoglobus ahangari</name>
    <dbReference type="NCBI Taxonomy" id="113653"/>
    <lineage>
        <taxon>Archaea</taxon>
        <taxon>Methanobacteriati</taxon>
        <taxon>Methanobacteriota</taxon>
        <taxon>Archaeoglobi</taxon>
        <taxon>Archaeoglobales</taxon>
        <taxon>Archaeoglobaceae</taxon>
        <taxon>Geoglobus</taxon>
    </lineage>
</organism>
<dbReference type="EMBL" id="DTPI01000033">
    <property type="protein sequence ID" value="HGE66879.1"/>
    <property type="molecule type" value="Genomic_DNA"/>
</dbReference>